<evidence type="ECO:0000256" key="1">
    <source>
        <dbReference type="ARBA" id="ARBA00009013"/>
    </source>
</evidence>
<dbReference type="Gene3D" id="3.30.750.24">
    <property type="entry name" value="STAS domain"/>
    <property type="match status" value="1"/>
</dbReference>
<evidence type="ECO:0000259" key="3">
    <source>
        <dbReference type="PROSITE" id="PS50801"/>
    </source>
</evidence>
<dbReference type="InterPro" id="IPR002645">
    <property type="entry name" value="STAS_dom"/>
</dbReference>
<organism evidence="4 5">
    <name type="scientific">Streptomyces xanthophaeus</name>
    <dbReference type="NCBI Taxonomy" id="67385"/>
    <lineage>
        <taxon>Bacteria</taxon>
        <taxon>Bacillati</taxon>
        <taxon>Actinomycetota</taxon>
        <taxon>Actinomycetes</taxon>
        <taxon>Kitasatosporales</taxon>
        <taxon>Streptomycetaceae</taxon>
        <taxon>Streptomyces</taxon>
    </lineage>
</organism>
<dbReference type="GO" id="GO:0043856">
    <property type="term" value="F:anti-sigma factor antagonist activity"/>
    <property type="evidence" value="ECO:0007669"/>
    <property type="project" value="InterPro"/>
</dbReference>
<evidence type="ECO:0000256" key="2">
    <source>
        <dbReference type="RuleBase" id="RU003749"/>
    </source>
</evidence>
<dbReference type="NCBIfam" id="TIGR00377">
    <property type="entry name" value="ant_ant_sig"/>
    <property type="match status" value="1"/>
</dbReference>
<keyword evidence="5" id="KW-1185">Reference proteome</keyword>
<dbReference type="RefSeq" id="WP_051859240.1">
    <property type="nucleotide sequence ID" value="NZ_BNEE01000003.1"/>
</dbReference>
<evidence type="ECO:0000313" key="4">
    <source>
        <dbReference type="EMBL" id="GHI83020.1"/>
    </source>
</evidence>
<gene>
    <name evidence="4" type="ORF">Sxan_03840</name>
</gene>
<dbReference type="Proteomes" id="UP000600026">
    <property type="component" value="Unassembled WGS sequence"/>
</dbReference>
<dbReference type="PANTHER" id="PTHR33495">
    <property type="entry name" value="ANTI-SIGMA FACTOR ANTAGONIST TM_1081-RELATED-RELATED"/>
    <property type="match status" value="1"/>
</dbReference>
<dbReference type="PROSITE" id="PS50801">
    <property type="entry name" value="STAS"/>
    <property type="match status" value="1"/>
</dbReference>
<proteinExistence type="inferred from homology"/>
<comment type="similarity">
    <text evidence="1 2">Belongs to the anti-sigma-factor antagonist family.</text>
</comment>
<dbReference type="AlphaFoldDB" id="A0A919GSI9"/>
<evidence type="ECO:0000313" key="5">
    <source>
        <dbReference type="Proteomes" id="UP000600026"/>
    </source>
</evidence>
<comment type="caution">
    <text evidence="4">The sequence shown here is derived from an EMBL/GenBank/DDBJ whole genome shotgun (WGS) entry which is preliminary data.</text>
</comment>
<dbReference type="InterPro" id="IPR003658">
    <property type="entry name" value="Anti-sigma_ant"/>
</dbReference>
<protein>
    <recommendedName>
        <fullName evidence="2">Anti-sigma factor antagonist</fullName>
    </recommendedName>
</protein>
<name>A0A919GSI9_9ACTN</name>
<sequence length="141" mass="14542">MTVHPFTSHAVVDSGVARVTVSGELDWDTAPYVRNAIAACLAEQPTELRLDLTDVSFCDCAGLGTLLGARTSTFQVGVDLVVEGMGTQPARLLDLTGMDGILTEGNTDIVTEAARCAPGAVVSRGAGATATGEPPVRDRLA</sequence>
<dbReference type="SUPFAM" id="SSF52091">
    <property type="entry name" value="SpoIIaa-like"/>
    <property type="match status" value="1"/>
</dbReference>
<accession>A0A919GSI9</accession>
<dbReference type="Pfam" id="PF01740">
    <property type="entry name" value="STAS"/>
    <property type="match status" value="1"/>
</dbReference>
<dbReference type="InterPro" id="IPR036513">
    <property type="entry name" value="STAS_dom_sf"/>
</dbReference>
<dbReference type="CDD" id="cd07043">
    <property type="entry name" value="STAS_anti-anti-sigma_factors"/>
    <property type="match status" value="1"/>
</dbReference>
<dbReference type="OrthoDB" id="3296948at2"/>
<dbReference type="EMBL" id="BNEE01000003">
    <property type="protein sequence ID" value="GHI83020.1"/>
    <property type="molecule type" value="Genomic_DNA"/>
</dbReference>
<reference evidence="4" key="1">
    <citation type="submission" date="2020-09" db="EMBL/GenBank/DDBJ databases">
        <title>Whole genome shotgun sequence of Streptomyces xanthophaeus NBRC 12829.</title>
        <authorList>
            <person name="Komaki H."/>
            <person name="Tamura T."/>
        </authorList>
    </citation>
    <scope>NUCLEOTIDE SEQUENCE</scope>
    <source>
        <strain evidence="4">NBRC 12829</strain>
    </source>
</reference>
<dbReference type="PANTHER" id="PTHR33495:SF2">
    <property type="entry name" value="ANTI-SIGMA FACTOR ANTAGONIST TM_1081-RELATED"/>
    <property type="match status" value="1"/>
</dbReference>
<feature type="domain" description="STAS" evidence="3">
    <location>
        <begin position="6"/>
        <end position="98"/>
    </location>
</feature>